<evidence type="ECO:0000256" key="8">
    <source>
        <dbReference type="ARBA" id="ARBA00023224"/>
    </source>
</evidence>
<dbReference type="Pfam" id="PF01094">
    <property type="entry name" value="ANF_receptor"/>
    <property type="match status" value="1"/>
</dbReference>
<keyword evidence="5 9" id="KW-0472">Membrane</keyword>
<keyword evidence="3 9" id="KW-1133">Transmembrane helix</keyword>
<dbReference type="SUPFAM" id="SSF53822">
    <property type="entry name" value="Periplasmic binding protein-like I"/>
    <property type="match status" value="1"/>
</dbReference>
<evidence type="ECO:0000256" key="9">
    <source>
        <dbReference type="SAM" id="Phobius"/>
    </source>
</evidence>
<accession>A0A1X2IKZ5</accession>
<dbReference type="InterPro" id="IPR000337">
    <property type="entry name" value="GPCR_3"/>
</dbReference>
<dbReference type="GO" id="GO:0004965">
    <property type="term" value="F:G protein-coupled GABA receptor activity"/>
    <property type="evidence" value="ECO:0007669"/>
    <property type="project" value="InterPro"/>
</dbReference>
<dbReference type="EMBL" id="MCGE01000009">
    <property type="protein sequence ID" value="ORZ18179.1"/>
    <property type="molecule type" value="Genomic_DNA"/>
</dbReference>
<dbReference type="AlphaFoldDB" id="A0A1X2IKZ5"/>
<organism evidence="11 12">
    <name type="scientific">Absidia repens</name>
    <dbReference type="NCBI Taxonomy" id="90262"/>
    <lineage>
        <taxon>Eukaryota</taxon>
        <taxon>Fungi</taxon>
        <taxon>Fungi incertae sedis</taxon>
        <taxon>Mucoromycota</taxon>
        <taxon>Mucoromycotina</taxon>
        <taxon>Mucoromycetes</taxon>
        <taxon>Mucorales</taxon>
        <taxon>Cunninghamellaceae</taxon>
        <taxon>Absidia</taxon>
    </lineage>
</organism>
<dbReference type="STRING" id="90262.A0A1X2IKZ5"/>
<evidence type="ECO:0000259" key="10">
    <source>
        <dbReference type="Pfam" id="PF01094"/>
    </source>
</evidence>
<dbReference type="InterPro" id="IPR028082">
    <property type="entry name" value="Peripla_BP_I"/>
</dbReference>
<sequence length="532" mass="57812">MENNEGNTITIFNHTIQEDPLNQIIQTDNDTVYITPRFNTFGLTELKVGVLLPFSQTSDKLTESIVWGGASAIRLAINEINAAQLVPGAYVTLIEKDSFPESSVDQGAITNAVYALVTLLQQGVIGVIGDVTSSWTALSALMTSALDLPQCSFAASAISFSDKAQFKYFFRTIPTDVVMIDAMLHFVIKEGWTKIGVIYTDDPLGQQLYQRAIQQTEALDIQLINYQSFPSTETATSTYIKDSLDTLLLSGARIILVAAQGQAQSSLMVQAAASGYLSPDYVWLLVGDDMTTDLEEAINNYNKNLNVNNGTLSTPGAVPRPLSMQTDFNGLIYFVNWLTLDGYPPYDTFTAKWSQLDNNVYPFSGTNDTRTNEGLAYSCMMMMADGFQSTLKHTTTNHTNGLLQLASGNLGSYMTPQAFNSGYVGPEGPMLLDSNGDVMSGNYRIMNFQHGVSVPIGQSLVGDLVVTSPAMFFDGTNKVPSDSPPSIALNPDITSAISYVIMIVAAIGSLFALAVLLLVIIYRKNEIFKAAR</sequence>
<gene>
    <name evidence="11" type="ORF">BCR42DRAFT_246869</name>
</gene>
<keyword evidence="12" id="KW-1185">Reference proteome</keyword>
<dbReference type="InterPro" id="IPR002455">
    <property type="entry name" value="GPCR3_GABA-B"/>
</dbReference>
<keyword evidence="2 9" id="KW-0812">Transmembrane</keyword>
<keyword evidence="6" id="KW-0675">Receptor</keyword>
<keyword evidence="8" id="KW-0807">Transducer</keyword>
<evidence type="ECO:0000256" key="7">
    <source>
        <dbReference type="ARBA" id="ARBA00023180"/>
    </source>
</evidence>
<evidence type="ECO:0000313" key="12">
    <source>
        <dbReference type="Proteomes" id="UP000193560"/>
    </source>
</evidence>
<evidence type="ECO:0000256" key="2">
    <source>
        <dbReference type="ARBA" id="ARBA00022692"/>
    </source>
</evidence>
<dbReference type="PANTHER" id="PTHR10519">
    <property type="entry name" value="GABA-B RECEPTOR"/>
    <property type="match status" value="1"/>
</dbReference>
<reference evidence="11 12" key="1">
    <citation type="submission" date="2016-07" db="EMBL/GenBank/DDBJ databases">
        <title>Pervasive Adenine N6-methylation of Active Genes in Fungi.</title>
        <authorList>
            <consortium name="DOE Joint Genome Institute"/>
            <person name="Mondo S.J."/>
            <person name="Dannebaum R.O."/>
            <person name="Kuo R.C."/>
            <person name="Labutti K."/>
            <person name="Haridas S."/>
            <person name="Kuo A."/>
            <person name="Salamov A."/>
            <person name="Ahrendt S.R."/>
            <person name="Lipzen A."/>
            <person name="Sullivan W."/>
            <person name="Andreopoulos W.B."/>
            <person name="Clum A."/>
            <person name="Lindquist E."/>
            <person name="Daum C."/>
            <person name="Ramamoorthy G.K."/>
            <person name="Gryganskyi A."/>
            <person name="Culley D."/>
            <person name="Magnuson J.K."/>
            <person name="James T.Y."/>
            <person name="O'Malley M.A."/>
            <person name="Stajich J.E."/>
            <person name="Spatafora J.W."/>
            <person name="Visel A."/>
            <person name="Grigoriev I.V."/>
        </authorList>
    </citation>
    <scope>NUCLEOTIDE SEQUENCE [LARGE SCALE GENOMIC DNA]</scope>
    <source>
        <strain evidence="11 12">NRRL 1336</strain>
    </source>
</reference>
<comment type="subcellular location">
    <subcellularLocation>
        <location evidence="1">Membrane</location>
        <topology evidence="1">Multi-pass membrane protein</topology>
    </subcellularLocation>
</comment>
<dbReference type="Proteomes" id="UP000193560">
    <property type="component" value="Unassembled WGS sequence"/>
</dbReference>
<dbReference type="GO" id="GO:0007214">
    <property type="term" value="P:gamma-aminobutyric acid signaling pathway"/>
    <property type="evidence" value="ECO:0007669"/>
    <property type="project" value="TreeGrafter"/>
</dbReference>
<dbReference type="OrthoDB" id="5984008at2759"/>
<evidence type="ECO:0000256" key="4">
    <source>
        <dbReference type="ARBA" id="ARBA00023040"/>
    </source>
</evidence>
<comment type="caution">
    <text evidence="11">The sequence shown here is derived from an EMBL/GenBank/DDBJ whole genome shotgun (WGS) entry which is preliminary data.</text>
</comment>
<evidence type="ECO:0000256" key="6">
    <source>
        <dbReference type="ARBA" id="ARBA00023170"/>
    </source>
</evidence>
<evidence type="ECO:0000256" key="3">
    <source>
        <dbReference type="ARBA" id="ARBA00022989"/>
    </source>
</evidence>
<evidence type="ECO:0000256" key="5">
    <source>
        <dbReference type="ARBA" id="ARBA00023136"/>
    </source>
</evidence>
<name>A0A1X2IKZ5_9FUNG</name>
<dbReference type="Gene3D" id="3.40.50.2300">
    <property type="match status" value="2"/>
</dbReference>
<evidence type="ECO:0000256" key="1">
    <source>
        <dbReference type="ARBA" id="ARBA00004141"/>
    </source>
</evidence>
<dbReference type="GO" id="GO:0038039">
    <property type="term" value="C:G protein-coupled receptor heterodimeric complex"/>
    <property type="evidence" value="ECO:0007669"/>
    <property type="project" value="TreeGrafter"/>
</dbReference>
<dbReference type="PRINTS" id="PR00248">
    <property type="entry name" value="GPCRMGR"/>
</dbReference>
<proteinExistence type="predicted"/>
<feature type="transmembrane region" description="Helical" evidence="9">
    <location>
        <begin position="496"/>
        <end position="522"/>
    </location>
</feature>
<keyword evidence="7" id="KW-0325">Glycoprotein</keyword>
<dbReference type="InterPro" id="IPR001828">
    <property type="entry name" value="ANF_lig-bd_rcpt"/>
</dbReference>
<feature type="domain" description="Receptor ligand binding region" evidence="10">
    <location>
        <begin position="71"/>
        <end position="450"/>
    </location>
</feature>
<protein>
    <submittedName>
        <fullName evidence="11">Periplasmic binding protein-like I</fullName>
    </submittedName>
</protein>
<evidence type="ECO:0000313" key="11">
    <source>
        <dbReference type="EMBL" id="ORZ18179.1"/>
    </source>
</evidence>
<keyword evidence="4" id="KW-0297">G-protein coupled receptor</keyword>
<dbReference type="PANTHER" id="PTHR10519:SF68">
    <property type="entry name" value="METABOTROPIC GLUTAMATE RECEPTOR-LIKE PROTEIN Q"/>
    <property type="match status" value="1"/>
</dbReference>